<dbReference type="EMBL" id="MU863635">
    <property type="protein sequence ID" value="KAK4101418.1"/>
    <property type="molecule type" value="Genomic_DNA"/>
</dbReference>
<dbReference type="GO" id="GO:0046983">
    <property type="term" value="F:protein dimerization activity"/>
    <property type="evidence" value="ECO:0007669"/>
    <property type="project" value="InterPro"/>
</dbReference>
<dbReference type="PROSITE" id="PS50888">
    <property type="entry name" value="BHLH"/>
    <property type="match status" value="1"/>
</dbReference>
<feature type="compositionally biased region" description="Gly residues" evidence="6">
    <location>
        <begin position="448"/>
        <end position="484"/>
    </location>
</feature>
<dbReference type="GO" id="GO:0000978">
    <property type="term" value="F:RNA polymerase II cis-regulatory region sequence-specific DNA binding"/>
    <property type="evidence" value="ECO:0007669"/>
    <property type="project" value="TreeGrafter"/>
</dbReference>
<dbReference type="GO" id="GO:0000981">
    <property type="term" value="F:DNA-binding transcription factor activity, RNA polymerase II-specific"/>
    <property type="evidence" value="ECO:0007669"/>
    <property type="project" value="TreeGrafter"/>
</dbReference>
<feature type="compositionally biased region" description="Low complexity" evidence="6">
    <location>
        <begin position="315"/>
        <end position="326"/>
    </location>
</feature>
<organism evidence="8 9">
    <name type="scientific">Parathielavia hyrcaniae</name>
    <dbReference type="NCBI Taxonomy" id="113614"/>
    <lineage>
        <taxon>Eukaryota</taxon>
        <taxon>Fungi</taxon>
        <taxon>Dikarya</taxon>
        <taxon>Ascomycota</taxon>
        <taxon>Pezizomycotina</taxon>
        <taxon>Sordariomycetes</taxon>
        <taxon>Sordariomycetidae</taxon>
        <taxon>Sordariales</taxon>
        <taxon>Chaetomiaceae</taxon>
        <taxon>Parathielavia</taxon>
    </lineage>
</organism>
<name>A0AAN6Q0T7_9PEZI</name>
<dbReference type="PANTHER" id="PTHR15741">
    <property type="entry name" value="BASIC HELIX-LOOP-HELIX ZIP TRANSCRIPTION FACTOR"/>
    <property type="match status" value="1"/>
</dbReference>
<comment type="caution">
    <text evidence="8">The sequence shown here is derived from an EMBL/GenBank/DDBJ whole genome shotgun (WGS) entry which is preliminary data.</text>
</comment>
<dbReference type="SUPFAM" id="SSF47459">
    <property type="entry name" value="HLH, helix-loop-helix DNA-binding domain"/>
    <property type="match status" value="1"/>
</dbReference>
<dbReference type="Gene3D" id="4.10.280.10">
    <property type="entry name" value="Helix-loop-helix DNA-binding domain"/>
    <property type="match status" value="1"/>
</dbReference>
<sequence length="484" mass="51785">MVASMFPQIIGNDVQKESSPAAPLVFGYPAQPSTTTASPSVSRQPPTAAPSNLMMPDLMTPQSPRPLHTQHSYLDHQATDDVLAAASVLSNGNSAHFDMFYNQKQQGQALVPQAPPSSHQFEAPPTFANHGIHNRAGVFDGMAFHSPPAGSQPYSRRPPRRVSEIHFGSDPNFSNEKFISQSARDTTAAMAEEQLAALQCLERTDSAAPTRAASPSTAWAPMSPNTARRSSMVSPIQLKTESYDIPTPIEPGNGETGPPAKRRRNNKTAKETRHAEPNPPRVQPPATAEQAQPQPLPQYGSVPEYKRRKLPEPLTPEAETVTTAAATKRRRKSPPPSTTTTNDAKTNGAGSAAGGGRRKASQAKPPREPLNEDQKRENHIRSEQKRRGIISRGYDMLYELVPALREGRTHKAHALQCAADFIETLAAGNERLRELLDEAGLDEDDGSGEGFGPGTGKGTRTGSGSGLGSGTGLETGTGTGKGLR</sequence>
<evidence type="ECO:0000313" key="8">
    <source>
        <dbReference type="EMBL" id="KAK4101418.1"/>
    </source>
</evidence>
<keyword evidence="5" id="KW-0539">Nucleus</keyword>
<proteinExistence type="predicted"/>
<dbReference type="PANTHER" id="PTHR15741:SF27">
    <property type="entry name" value="TRANSCRIPTION FACTOR AP-4"/>
    <property type="match status" value="1"/>
</dbReference>
<protein>
    <recommendedName>
        <fullName evidence="7">BHLH domain-containing protein</fullName>
    </recommendedName>
</protein>
<feature type="region of interest" description="Disordered" evidence="6">
    <location>
        <begin position="23"/>
        <end position="69"/>
    </location>
</feature>
<dbReference type="Pfam" id="PF00010">
    <property type="entry name" value="HLH"/>
    <property type="match status" value="1"/>
</dbReference>
<dbReference type="InterPro" id="IPR052207">
    <property type="entry name" value="Max-like/E-box_TFs"/>
</dbReference>
<feature type="compositionally biased region" description="Basic and acidic residues" evidence="6">
    <location>
        <begin position="365"/>
        <end position="386"/>
    </location>
</feature>
<comment type="subcellular location">
    <subcellularLocation>
        <location evidence="1">Nucleus</location>
    </subcellularLocation>
</comment>
<keyword evidence="3" id="KW-0238">DNA-binding</keyword>
<keyword evidence="2" id="KW-0805">Transcription regulation</keyword>
<dbReference type="InterPro" id="IPR011598">
    <property type="entry name" value="bHLH_dom"/>
</dbReference>
<accession>A0AAN6Q0T7</accession>
<feature type="compositionally biased region" description="Polar residues" evidence="6">
    <location>
        <begin position="31"/>
        <end position="45"/>
    </location>
</feature>
<evidence type="ECO:0000256" key="5">
    <source>
        <dbReference type="ARBA" id="ARBA00023242"/>
    </source>
</evidence>
<evidence type="ECO:0000256" key="4">
    <source>
        <dbReference type="ARBA" id="ARBA00023163"/>
    </source>
</evidence>
<feature type="compositionally biased region" description="Low complexity" evidence="6">
    <location>
        <begin position="206"/>
        <end position="221"/>
    </location>
</feature>
<feature type="region of interest" description="Disordered" evidence="6">
    <location>
        <begin position="439"/>
        <end position="484"/>
    </location>
</feature>
<gene>
    <name evidence="8" type="ORF">N658DRAFT_59925</name>
</gene>
<feature type="domain" description="BHLH" evidence="7">
    <location>
        <begin position="374"/>
        <end position="425"/>
    </location>
</feature>
<dbReference type="Proteomes" id="UP001305647">
    <property type="component" value="Unassembled WGS sequence"/>
</dbReference>
<dbReference type="InterPro" id="IPR036638">
    <property type="entry name" value="HLH_DNA-bd_sf"/>
</dbReference>
<feature type="compositionally biased region" description="Low complexity" evidence="6">
    <location>
        <begin position="284"/>
        <end position="293"/>
    </location>
</feature>
<feature type="region of interest" description="Disordered" evidence="6">
    <location>
        <begin position="206"/>
        <end position="387"/>
    </location>
</feature>
<dbReference type="AlphaFoldDB" id="A0AAN6Q0T7"/>
<keyword evidence="9" id="KW-1185">Reference proteome</keyword>
<dbReference type="CDD" id="cd11404">
    <property type="entry name" value="bHLHzip_Mlx_like"/>
    <property type="match status" value="1"/>
</dbReference>
<evidence type="ECO:0000256" key="2">
    <source>
        <dbReference type="ARBA" id="ARBA00023015"/>
    </source>
</evidence>
<keyword evidence="4" id="KW-0804">Transcription</keyword>
<reference evidence="8" key="1">
    <citation type="journal article" date="2023" name="Mol. Phylogenet. Evol.">
        <title>Genome-scale phylogeny and comparative genomics of the fungal order Sordariales.</title>
        <authorList>
            <person name="Hensen N."/>
            <person name="Bonometti L."/>
            <person name="Westerberg I."/>
            <person name="Brannstrom I.O."/>
            <person name="Guillou S."/>
            <person name="Cros-Aarteil S."/>
            <person name="Calhoun S."/>
            <person name="Haridas S."/>
            <person name="Kuo A."/>
            <person name="Mondo S."/>
            <person name="Pangilinan J."/>
            <person name="Riley R."/>
            <person name="LaButti K."/>
            <person name="Andreopoulos B."/>
            <person name="Lipzen A."/>
            <person name="Chen C."/>
            <person name="Yan M."/>
            <person name="Daum C."/>
            <person name="Ng V."/>
            <person name="Clum A."/>
            <person name="Steindorff A."/>
            <person name="Ohm R.A."/>
            <person name="Martin F."/>
            <person name="Silar P."/>
            <person name="Natvig D.O."/>
            <person name="Lalanne C."/>
            <person name="Gautier V."/>
            <person name="Ament-Velasquez S.L."/>
            <person name="Kruys A."/>
            <person name="Hutchinson M.I."/>
            <person name="Powell A.J."/>
            <person name="Barry K."/>
            <person name="Miller A.N."/>
            <person name="Grigoriev I.V."/>
            <person name="Debuchy R."/>
            <person name="Gladieux P."/>
            <person name="Hiltunen Thoren M."/>
            <person name="Johannesson H."/>
        </authorList>
    </citation>
    <scope>NUCLEOTIDE SEQUENCE</scope>
    <source>
        <strain evidence="8">CBS 757.83</strain>
    </source>
</reference>
<evidence type="ECO:0000256" key="3">
    <source>
        <dbReference type="ARBA" id="ARBA00023125"/>
    </source>
</evidence>
<evidence type="ECO:0000256" key="1">
    <source>
        <dbReference type="ARBA" id="ARBA00004123"/>
    </source>
</evidence>
<evidence type="ECO:0000259" key="7">
    <source>
        <dbReference type="PROSITE" id="PS50888"/>
    </source>
</evidence>
<evidence type="ECO:0000256" key="6">
    <source>
        <dbReference type="SAM" id="MobiDB-lite"/>
    </source>
</evidence>
<dbReference type="GO" id="GO:0005634">
    <property type="term" value="C:nucleus"/>
    <property type="evidence" value="ECO:0007669"/>
    <property type="project" value="UniProtKB-SubCell"/>
</dbReference>
<evidence type="ECO:0000313" key="9">
    <source>
        <dbReference type="Proteomes" id="UP001305647"/>
    </source>
</evidence>
<reference evidence="8" key="2">
    <citation type="submission" date="2023-05" db="EMBL/GenBank/DDBJ databases">
        <authorList>
            <consortium name="Lawrence Berkeley National Laboratory"/>
            <person name="Steindorff A."/>
            <person name="Hensen N."/>
            <person name="Bonometti L."/>
            <person name="Westerberg I."/>
            <person name="Brannstrom I.O."/>
            <person name="Guillou S."/>
            <person name="Cros-Aarteil S."/>
            <person name="Calhoun S."/>
            <person name="Haridas S."/>
            <person name="Kuo A."/>
            <person name="Mondo S."/>
            <person name="Pangilinan J."/>
            <person name="Riley R."/>
            <person name="Labutti K."/>
            <person name="Andreopoulos B."/>
            <person name="Lipzen A."/>
            <person name="Chen C."/>
            <person name="Yanf M."/>
            <person name="Daum C."/>
            <person name="Ng V."/>
            <person name="Clum A."/>
            <person name="Ohm R."/>
            <person name="Martin F."/>
            <person name="Silar P."/>
            <person name="Natvig D."/>
            <person name="Lalanne C."/>
            <person name="Gautier V."/>
            <person name="Ament-Velasquez S.L."/>
            <person name="Kruys A."/>
            <person name="Hutchinson M.I."/>
            <person name="Powell A.J."/>
            <person name="Barry K."/>
            <person name="Miller A.N."/>
            <person name="Grigoriev I.V."/>
            <person name="Debuchy R."/>
            <person name="Gladieux P."/>
            <person name="Thoren M.H."/>
            <person name="Johannesson H."/>
        </authorList>
    </citation>
    <scope>NUCLEOTIDE SEQUENCE</scope>
    <source>
        <strain evidence="8">CBS 757.83</strain>
    </source>
</reference>
<feature type="compositionally biased region" description="Polar residues" evidence="6">
    <location>
        <begin position="223"/>
        <end position="240"/>
    </location>
</feature>